<name>Q79HQ5_WOLSU</name>
<dbReference type="PIRSF" id="PIRSF020431">
    <property type="entry name" value="UCP020431_NapD"/>
    <property type="match status" value="1"/>
</dbReference>
<proteinExistence type="inferred from homology"/>
<dbReference type="AlphaFoldDB" id="Q79HQ5"/>
<keyword evidence="1" id="KW-0963">Cytoplasm</keyword>
<dbReference type="eggNOG" id="COG3062">
    <property type="taxonomic scope" value="Bacteria"/>
</dbReference>
<evidence type="ECO:0000256" key="1">
    <source>
        <dbReference type="HAMAP-Rule" id="MF_02200"/>
    </source>
</evidence>
<comment type="subunit">
    <text evidence="1">Interacts with the cytoplasmic NapA precursor.</text>
</comment>
<dbReference type="HOGENOM" id="CLU_155794_0_0_7"/>
<sequence>MNISSVVAKVKPEDLEASIKRLQEIPSCEYHLHDELGRIILTLEAESLNEEVKILKAIEATQGVLSAEMIYSYSEEELELERQKLTQSPNVPEMLCDENLDANTILYSGSVANQLEE</sequence>
<dbReference type="InterPro" id="IPR005623">
    <property type="entry name" value="Chaperone_NapD_NO3_reduct"/>
</dbReference>
<dbReference type="Pfam" id="PF03927">
    <property type="entry name" value="NapD"/>
    <property type="match status" value="1"/>
</dbReference>
<evidence type="ECO:0000313" key="3">
    <source>
        <dbReference type="Proteomes" id="UP000000422"/>
    </source>
</evidence>
<protein>
    <recommendedName>
        <fullName evidence="1">Chaperone NapD</fullName>
    </recommendedName>
    <alternativeName>
        <fullName evidence="1">NapA signal peptide-binding chaperone NapD</fullName>
    </alternativeName>
</protein>
<dbReference type="GO" id="GO:0051224">
    <property type="term" value="P:negative regulation of protein transport"/>
    <property type="evidence" value="ECO:0007669"/>
    <property type="project" value="UniProtKB-UniRule"/>
</dbReference>
<keyword evidence="3" id="KW-1185">Reference proteome</keyword>
<accession>Q79HQ5</accession>
<comment type="subcellular location">
    <subcellularLocation>
        <location evidence="1">Cytoplasm</location>
    </subcellularLocation>
</comment>
<dbReference type="GO" id="GO:0005737">
    <property type="term" value="C:cytoplasm"/>
    <property type="evidence" value="ECO:0007669"/>
    <property type="project" value="UniProtKB-SubCell"/>
</dbReference>
<dbReference type="EMBL" id="BX571660">
    <property type="protein sequence ID" value="CAE10257.1"/>
    <property type="molecule type" value="Genomic_DNA"/>
</dbReference>
<dbReference type="HAMAP" id="MF_02200">
    <property type="entry name" value="NapD"/>
    <property type="match status" value="1"/>
</dbReference>
<dbReference type="KEGG" id="wsu:WS1170"/>
<organism evidence="3">
    <name type="scientific">Wolinella succinogenes (strain ATCC 29543 / DSM 1740 / CCUG 13145 / JCM 31913 / LMG 7466 / NCTC 11488 / FDC 602W)</name>
    <name type="common">Vibrio succinogenes</name>
    <dbReference type="NCBI Taxonomy" id="273121"/>
    <lineage>
        <taxon>Bacteria</taxon>
        <taxon>Pseudomonadati</taxon>
        <taxon>Campylobacterota</taxon>
        <taxon>Epsilonproteobacteria</taxon>
        <taxon>Campylobacterales</taxon>
        <taxon>Helicobacteraceae</taxon>
        <taxon>Wolinella</taxon>
    </lineage>
</organism>
<keyword evidence="1" id="KW-0143">Chaperone</keyword>
<dbReference type="GO" id="GO:0005048">
    <property type="term" value="F:signal sequence binding"/>
    <property type="evidence" value="ECO:0007669"/>
    <property type="project" value="UniProtKB-UniRule"/>
</dbReference>
<comment type="similarity">
    <text evidence="1">Belongs to the NapD family.</text>
</comment>
<gene>
    <name evidence="1 2" type="primary">napD</name>
    <name evidence="2" type="ordered locus">WS1170</name>
</gene>
<evidence type="ECO:0000313" key="2">
    <source>
        <dbReference type="EMBL" id="CAE10257.1"/>
    </source>
</evidence>
<reference evidence="2 3" key="1">
    <citation type="journal article" date="2003" name="Proc. Natl. Acad. Sci. U.S.A.">
        <title>Complete genome sequence and analysis of Wolinella succinogenes.</title>
        <authorList>
            <person name="Baar C."/>
            <person name="Eppinger M."/>
            <person name="Raddatz G."/>
            <person name="Simon JM."/>
            <person name="Lanz C."/>
            <person name="Klimmek O."/>
            <person name="Nandakumar R."/>
            <person name="Gross R."/>
            <person name="Rosinus A."/>
            <person name="Keller H."/>
            <person name="Jagtap P."/>
            <person name="Linke B."/>
            <person name="Meyer F."/>
            <person name="Lederer H."/>
            <person name="Schuster S.C."/>
        </authorList>
    </citation>
    <scope>NUCLEOTIDE SEQUENCE [LARGE SCALE GENOMIC DNA]</scope>
    <source>
        <strain evidence="3">ATCC 29543 / DSM 1740 / CCUG 13145 / JCM 31913 / LMG 7466 / NCTC 11488 / FDC 602W</strain>
    </source>
</reference>
<dbReference type="Gene3D" id="3.30.70.920">
    <property type="match status" value="1"/>
</dbReference>
<dbReference type="RefSeq" id="WP_011139045.1">
    <property type="nucleotide sequence ID" value="NC_005090.1"/>
</dbReference>
<dbReference type="STRING" id="273121.WS1170"/>
<dbReference type="Proteomes" id="UP000000422">
    <property type="component" value="Chromosome"/>
</dbReference>
<comment type="function">
    <text evidence="1">Chaperone for NapA, the catalytic subunit of the periplasmic nitrate reductase. It binds directly and specifically to the twin-arginine signal peptide of NapA, preventing premature interaction with the Tat translocase and premature export.</text>
</comment>